<reference evidence="2 3" key="1">
    <citation type="submission" date="2020-08" db="EMBL/GenBank/DDBJ databases">
        <title>Genomic Encyclopedia of Type Strains, Phase IV (KMG-IV): sequencing the most valuable type-strain genomes for metagenomic binning, comparative biology and taxonomic classification.</title>
        <authorList>
            <person name="Goeker M."/>
        </authorList>
    </citation>
    <scope>NUCLEOTIDE SEQUENCE [LARGE SCALE GENOMIC DNA]</scope>
    <source>
        <strain evidence="2 3">DSM 25079</strain>
    </source>
</reference>
<protein>
    <recommendedName>
        <fullName evidence="4">DUF481 domain-containing protein</fullName>
    </recommendedName>
</protein>
<feature type="chain" id="PRO_5031473466" description="DUF481 domain-containing protein" evidence="1">
    <location>
        <begin position="23"/>
        <end position="263"/>
    </location>
</feature>
<gene>
    <name evidence="2" type="ORF">FHS49_001833</name>
</gene>
<keyword evidence="1" id="KW-0732">Signal</keyword>
<accession>A0A7W9EE50</accession>
<dbReference type="EMBL" id="JACIJC010000003">
    <property type="protein sequence ID" value="MBB5685817.1"/>
    <property type="molecule type" value="Genomic_DNA"/>
</dbReference>
<keyword evidence="3" id="KW-1185">Reference proteome</keyword>
<dbReference type="Proteomes" id="UP000549617">
    <property type="component" value="Unassembled WGS sequence"/>
</dbReference>
<sequence>MMGYRFILAGVLALNAVAPAIAQDEAEEVPPKWSVTVTPRVQNVFFLPDADADGLETLISAGASVSLRNPDGRFGVTATYLYGKGNGTYVFDDSARRARYAYRGNRRELALLAEYTPSETNVTIIGGYHRFSAKARETLIDGGADVEDNDYDFSIDAAEIGLRLASRLGAQSRHAVSAQFSFGLGLGHYKEDETATFAGVTRVSQRDTQGIGYIGDIALGYNYFLTDRLTIGTRGRGYVFYVQTKGAYPIFAIAPELNMSMRF</sequence>
<evidence type="ECO:0008006" key="4">
    <source>
        <dbReference type="Google" id="ProtNLM"/>
    </source>
</evidence>
<feature type="signal peptide" evidence="1">
    <location>
        <begin position="1"/>
        <end position="22"/>
    </location>
</feature>
<dbReference type="AlphaFoldDB" id="A0A7W9EE50"/>
<proteinExistence type="predicted"/>
<evidence type="ECO:0000256" key="1">
    <source>
        <dbReference type="SAM" id="SignalP"/>
    </source>
</evidence>
<evidence type="ECO:0000313" key="2">
    <source>
        <dbReference type="EMBL" id="MBB5685817.1"/>
    </source>
</evidence>
<comment type="caution">
    <text evidence="2">The sequence shown here is derived from an EMBL/GenBank/DDBJ whole genome shotgun (WGS) entry which is preliminary data.</text>
</comment>
<evidence type="ECO:0000313" key="3">
    <source>
        <dbReference type="Proteomes" id="UP000549617"/>
    </source>
</evidence>
<name>A0A7W9EE50_9SPHN</name>
<dbReference type="RefSeq" id="WP_184017643.1">
    <property type="nucleotide sequence ID" value="NZ_JACIJC010000003.1"/>
</dbReference>
<organism evidence="2 3">
    <name type="scientific">Sphingobium boeckii</name>
    <dbReference type="NCBI Taxonomy" id="1082345"/>
    <lineage>
        <taxon>Bacteria</taxon>
        <taxon>Pseudomonadati</taxon>
        <taxon>Pseudomonadota</taxon>
        <taxon>Alphaproteobacteria</taxon>
        <taxon>Sphingomonadales</taxon>
        <taxon>Sphingomonadaceae</taxon>
        <taxon>Sphingobium</taxon>
    </lineage>
</organism>